<sequence length="403" mass="44672">MNLLDSVANDLEITPRAISSYLGTAGWELSNADKAAQIWELYEAGKLAARVMVPLDNGYVDFARRYNETLRSLCLIYDWDMHQLATRIVQTNSDLFYIRADQTSLDGSIPLRQAENLLNGASDMLLYAAWSTISPRSHYSGKRPNAAKDFIEHDVRMGHTQRGSFIITILARLEADDQDSAGSETSETDDRSQSDVTKKSAAVETDEAEPQVDVHIPPFQRRVMATLATGVQAAREAAMQTGSVSVDDAVFQGLSANLVKSIRRMTKYEGLRSLDLSFSWAPSEPAMRPDLEDVEINRDVIPNLEPLQERLGLRELAPATETIFGQVIRLERDDGDDDEGVVTIRGVIGKSTRRQAKVSLAGTKYDDAIRAHRQRLPVAATGALTRRGNAMWLEGDVHFEAGY</sequence>
<dbReference type="Proteomes" id="UP000475214">
    <property type="component" value="Unassembled WGS sequence"/>
</dbReference>
<name>A0A6L9SFG9_9ACTN</name>
<comment type="caution">
    <text evidence="2">The sequence shown here is derived from an EMBL/GenBank/DDBJ whole genome shotgun (WGS) entry which is preliminary data.</text>
</comment>
<accession>A0A6L9SFG9</accession>
<dbReference type="AlphaFoldDB" id="A0A6L9SFG9"/>
<evidence type="ECO:0000256" key="1">
    <source>
        <dbReference type="SAM" id="MobiDB-lite"/>
    </source>
</evidence>
<protein>
    <submittedName>
        <fullName evidence="2">Uncharacterized protein</fullName>
    </submittedName>
</protein>
<evidence type="ECO:0000313" key="3">
    <source>
        <dbReference type="Proteomes" id="UP000475214"/>
    </source>
</evidence>
<evidence type="ECO:0000313" key="2">
    <source>
        <dbReference type="EMBL" id="NEE03897.1"/>
    </source>
</evidence>
<feature type="compositionally biased region" description="Basic and acidic residues" evidence="1">
    <location>
        <begin position="188"/>
        <end position="198"/>
    </location>
</feature>
<organism evidence="2 3">
    <name type="scientific">Phytoactinopolyspora halotolerans</name>
    <dbReference type="NCBI Taxonomy" id="1981512"/>
    <lineage>
        <taxon>Bacteria</taxon>
        <taxon>Bacillati</taxon>
        <taxon>Actinomycetota</taxon>
        <taxon>Actinomycetes</taxon>
        <taxon>Jiangellales</taxon>
        <taxon>Jiangellaceae</taxon>
        <taxon>Phytoactinopolyspora</taxon>
    </lineage>
</organism>
<feature type="region of interest" description="Disordered" evidence="1">
    <location>
        <begin position="177"/>
        <end position="215"/>
    </location>
</feature>
<keyword evidence="3" id="KW-1185">Reference proteome</keyword>
<dbReference type="EMBL" id="JAAGOA010000027">
    <property type="protein sequence ID" value="NEE03897.1"/>
    <property type="molecule type" value="Genomic_DNA"/>
</dbReference>
<reference evidence="2 3" key="1">
    <citation type="submission" date="2020-02" db="EMBL/GenBank/DDBJ databases">
        <authorList>
            <person name="Li X.-J."/>
            <person name="Han X.-M."/>
        </authorList>
    </citation>
    <scope>NUCLEOTIDE SEQUENCE [LARGE SCALE GENOMIC DNA]</scope>
    <source>
        <strain evidence="2 3">CCTCC AB 2017055</strain>
    </source>
</reference>
<gene>
    <name evidence="2" type="ORF">G1H10_27390</name>
</gene>
<proteinExistence type="predicted"/>
<dbReference type="RefSeq" id="WP_163743967.1">
    <property type="nucleotide sequence ID" value="NZ_JAAGOA010000027.1"/>
</dbReference>